<evidence type="ECO:0000313" key="2">
    <source>
        <dbReference type="Proteomes" id="UP000593571"/>
    </source>
</evidence>
<proteinExistence type="predicted"/>
<reference evidence="1 2" key="1">
    <citation type="journal article" date="2020" name="Nature">
        <title>Six reference-quality genomes reveal evolution of bat adaptations.</title>
        <authorList>
            <person name="Jebb D."/>
            <person name="Huang Z."/>
            <person name="Pippel M."/>
            <person name="Hughes G.M."/>
            <person name="Lavrichenko K."/>
            <person name="Devanna P."/>
            <person name="Winkler S."/>
            <person name="Jermiin L.S."/>
            <person name="Skirmuntt E.C."/>
            <person name="Katzourakis A."/>
            <person name="Burkitt-Gray L."/>
            <person name="Ray D.A."/>
            <person name="Sullivan K.A.M."/>
            <person name="Roscito J.G."/>
            <person name="Kirilenko B.M."/>
            <person name="Davalos L.M."/>
            <person name="Corthals A.P."/>
            <person name="Power M.L."/>
            <person name="Jones G."/>
            <person name="Ransome R.D."/>
            <person name="Dechmann D.K.N."/>
            <person name="Locatelli A.G."/>
            <person name="Puechmaille S.J."/>
            <person name="Fedrigo O."/>
            <person name="Jarvis E.D."/>
            <person name="Hiller M."/>
            <person name="Vernes S.C."/>
            <person name="Myers E.W."/>
            <person name="Teeling E.C."/>
        </authorList>
    </citation>
    <scope>NUCLEOTIDE SEQUENCE [LARGE SCALE GENOMIC DNA]</scope>
    <source>
        <strain evidence="1">MRouAeg1</strain>
        <tissue evidence="1">Muscle</tissue>
    </source>
</reference>
<organism evidence="1 2">
    <name type="scientific">Rousettus aegyptiacus</name>
    <name type="common">Egyptian fruit bat</name>
    <name type="synonym">Pteropus aegyptiacus</name>
    <dbReference type="NCBI Taxonomy" id="9407"/>
    <lineage>
        <taxon>Eukaryota</taxon>
        <taxon>Metazoa</taxon>
        <taxon>Chordata</taxon>
        <taxon>Craniata</taxon>
        <taxon>Vertebrata</taxon>
        <taxon>Euteleostomi</taxon>
        <taxon>Mammalia</taxon>
        <taxon>Eutheria</taxon>
        <taxon>Laurasiatheria</taxon>
        <taxon>Chiroptera</taxon>
        <taxon>Yinpterochiroptera</taxon>
        <taxon>Pteropodoidea</taxon>
        <taxon>Pteropodidae</taxon>
        <taxon>Rousettinae</taxon>
        <taxon>Rousettus</taxon>
    </lineage>
</organism>
<protein>
    <submittedName>
        <fullName evidence="1">Uncharacterized protein</fullName>
    </submittedName>
</protein>
<name>A0A7J8IL69_ROUAE</name>
<dbReference type="AlphaFoldDB" id="A0A7J8IL69"/>
<comment type="caution">
    <text evidence="1">The sequence shown here is derived from an EMBL/GenBank/DDBJ whole genome shotgun (WGS) entry which is preliminary data.</text>
</comment>
<gene>
    <name evidence="1" type="ORF">HJG63_010577</name>
</gene>
<evidence type="ECO:0000313" key="1">
    <source>
        <dbReference type="EMBL" id="KAF6485353.1"/>
    </source>
</evidence>
<accession>A0A7J8IL69</accession>
<dbReference type="EMBL" id="JACASE010000003">
    <property type="protein sequence ID" value="KAF6485353.1"/>
    <property type="molecule type" value="Genomic_DNA"/>
</dbReference>
<dbReference type="Proteomes" id="UP000593571">
    <property type="component" value="Unassembled WGS sequence"/>
</dbReference>
<keyword evidence="2" id="KW-1185">Reference proteome</keyword>
<sequence length="125" mass="14353">MNITHPVIFSSRGEGGCSLPALHCRVSRFHIPSELVHCRVVPILGHSYLIHSETKGEGTLNFQQKIRDPETKLERNFENLCSKHLVLQKGKPRPRRERELLKSPPIEPKLQIRTHWSVQIPLSLP</sequence>